<reference evidence="2 3" key="1">
    <citation type="submission" date="2019-03" db="EMBL/GenBank/DDBJ databases">
        <title>Rhodosporidium diobovatum UCD-FST 08-225 genome sequencing, assembly, and annotation.</title>
        <authorList>
            <person name="Fakankun I.U."/>
            <person name="Fristensky B."/>
            <person name="Levin D.B."/>
        </authorList>
    </citation>
    <scope>NUCLEOTIDE SEQUENCE [LARGE SCALE GENOMIC DNA]</scope>
    <source>
        <strain evidence="2 3">UCD-FST 08-225</strain>
    </source>
</reference>
<proteinExistence type="predicted"/>
<keyword evidence="3" id="KW-1185">Reference proteome</keyword>
<dbReference type="AlphaFoldDB" id="A0A5C5FK33"/>
<evidence type="ECO:0000256" key="1">
    <source>
        <dbReference type="SAM" id="MobiDB-lite"/>
    </source>
</evidence>
<accession>A0A5C5FK33</accession>
<name>A0A5C5FK33_9BASI</name>
<evidence type="ECO:0000313" key="2">
    <source>
        <dbReference type="EMBL" id="TNY17100.1"/>
    </source>
</evidence>
<protein>
    <submittedName>
        <fullName evidence="2">Uncharacterized protein</fullName>
    </submittedName>
</protein>
<feature type="compositionally biased region" description="Polar residues" evidence="1">
    <location>
        <begin position="78"/>
        <end position="109"/>
    </location>
</feature>
<dbReference type="EMBL" id="SOZI01000247">
    <property type="protein sequence ID" value="TNY17100.1"/>
    <property type="molecule type" value="Genomic_DNA"/>
</dbReference>
<gene>
    <name evidence="2" type="ORF">DMC30DRAFT_406759</name>
</gene>
<organism evidence="2 3">
    <name type="scientific">Rhodotorula diobovata</name>
    <dbReference type="NCBI Taxonomy" id="5288"/>
    <lineage>
        <taxon>Eukaryota</taxon>
        <taxon>Fungi</taxon>
        <taxon>Dikarya</taxon>
        <taxon>Basidiomycota</taxon>
        <taxon>Pucciniomycotina</taxon>
        <taxon>Microbotryomycetes</taxon>
        <taxon>Sporidiobolales</taxon>
        <taxon>Sporidiobolaceae</taxon>
        <taxon>Rhodotorula</taxon>
    </lineage>
</organism>
<feature type="region of interest" description="Disordered" evidence="1">
    <location>
        <begin position="576"/>
        <end position="607"/>
    </location>
</feature>
<feature type="compositionally biased region" description="Low complexity" evidence="1">
    <location>
        <begin position="19"/>
        <end position="37"/>
    </location>
</feature>
<dbReference type="OrthoDB" id="3260975at2759"/>
<feature type="compositionally biased region" description="Polar residues" evidence="1">
    <location>
        <begin position="1"/>
        <end position="10"/>
    </location>
</feature>
<feature type="compositionally biased region" description="Low complexity" evidence="1">
    <location>
        <begin position="169"/>
        <end position="200"/>
    </location>
</feature>
<evidence type="ECO:0000313" key="3">
    <source>
        <dbReference type="Proteomes" id="UP000311382"/>
    </source>
</evidence>
<dbReference type="Proteomes" id="UP000311382">
    <property type="component" value="Unassembled WGS sequence"/>
</dbReference>
<feature type="region of interest" description="Disordered" evidence="1">
    <location>
        <begin position="1"/>
        <end position="255"/>
    </location>
</feature>
<sequence>MPPARSNSPSDHSHRYSTRSRSTSTPATASPTASNPSLDPPPHLRPLARTRPQPFSLTLTAPRPTRRAPPPDEFRPRSPQSSNPHLSTLWNPQARPGQSATSHTRSSRGLPSQAALTSTSSSSPSQAAPSAPSKEPAPAAQHPTAASALARPPIGRSIFPLPGASQPGSTATAHSASAASQSSQTEQTATSAASSQAPAQPGHPTLGSFSASSSGSHPAHARATTTAHTHTPARQATSMANVNHAPPGASPHAEKISSLEKLLQGLKTAADKGLADEIKAVAYAATCMLPPTASREAELLSREAIPPDDADKLDAARRVLAGLGTYVQGILDTLRDLPPPPLPAQDGMSEMAAQREISRLLTSAAALQLPKGSKSADLVRRVASLYEYTPGWIKSYPPGSDDKSITAYKLLMAAASGSSNDAIARWWRDEGKLTPWDEHVRRADIQLSAHVKETEEEVHERFKQYARSFDWTKEHKNEDDIPVLPSVMYAAKLSTILADAPSQMSGEDSSGWLYASVATKYLPADVETGITFSSRNKPQEVLAAIKRIPRSAYEKAERARAMNDERTTRAILAHLTPPARSDPRAAPRAQQQQQGSTAVYAPLPSERPAVQQGDIMPRYWEKLSNDVRRSFSLAQVNPISFPDSPTGRESYSKAVASFVQTHGLSPPLSAKFPLTPGTASVPSTSCDKCGLVGHLSYACSSTSPVPAAKRNYRRQWRMVESNKRANTRERAAPSWFTKPEKQVNMLGEVDLLMGYEQDLFYPSQDDIDASLAEAGKA</sequence>
<feature type="compositionally biased region" description="Low complexity" evidence="1">
    <location>
        <begin position="584"/>
        <end position="594"/>
    </location>
</feature>
<comment type="caution">
    <text evidence="2">The sequence shown here is derived from an EMBL/GenBank/DDBJ whole genome shotgun (WGS) entry which is preliminary data.</text>
</comment>
<feature type="compositionally biased region" description="Low complexity" evidence="1">
    <location>
        <begin position="110"/>
        <end position="150"/>
    </location>
</feature>
<feature type="compositionally biased region" description="Low complexity" evidence="1">
    <location>
        <begin position="207"/>
        <end position="237"/>
    </location>
</feature>